<dbReference type="CDD" id="cd00303">
    <property type="entry name" value="retropepsin_like"/>
    <property type="match status" value="1"/>
</dbReference>
<sequence>MVEEIATRLLSENEKGERKSLGGHVYQELLDPVAILSLINPEIDERFRERLMKSTTKLLTATGHIHSVLGELEVILDIGGKEQAISFNAAPSLEQPMILGMNFCKKFDCDV</sequence>
<dbReference type="EMBL" id="NNAY01001803">
    <property type="protein sequence ID" value="OXU22874.1"/>
    <property type="molecule type" value="Genomic_DNA"/>
</dbReference>
<dbReference type="SUPFAM" id="SSF50630">
    <property type="entry name" value="Acid proteases"/>
    <property type="match status" value="1"/>
</dbReference>
<name>A0A232EWZ5_9HYME</name>
<comment type="caution">
    <text evidence="1">The sequence shown here is derived from an EMBL/GenBank/DDBJ whole genome shotgun (WGS) entry which is preliminary data.</text>
</comment>
<keyword evidence="2" id="KW-1185">Reference proteome</keyword>
<proteinExistence type="predicted"/>
<evidence type="ECO:0000313" key="1">
    <source>
        <dbReference type="EMBL" id="OXU22874.1"/>
    </source>
</evidence>
<accession>A0A232EWZ5</accession>
<reference evidence="1 2" key="1">
    <citation type="journal article" date="2017" name="Curr. Biol.">
        <title>The Evolution of Venom by Co-option of Single-Copy Genes.</title>
        <authorList>
            <person name="Martinson E.O."/>
            <person name="Mrinalini"/>
            <person name="Kelkar Y.D."/>
            <person name="Chang C.H."/>
            <person name="Werren J.H."/>
        </authorList>
    </citation>
    <scope>NUCLEOTIDE SEQUENCE [LARGE SCALE GENOMIC DNA]</scope>
    <source>
        <strain evidence="1 2">Alberta</strain>
        <tissue evidence="1">Whole body</tissue>
    </source>
</reference>
<dbReference type="AlphaFoldDB" id="A0A232EWZ5"/>
<dbReference type="InterPro" id="IPR021109">
    <property type="entry name" value="Peptidase_aspartic_dom_sf"/>
</dbReference>
<protein>
    <submittedName>
        <fullName evidence="1">Uncharacterized protein</fullName>
    </submittedName>
</protein>
<dbReference type="Gene3D" id="2.40.70.10">
    <property type="entry name" value="Acid Proteases"/>
    <property type="match status" value="1"/>
</dbReference>
<organism evidence="1 2">
    <name type="scientific">Trichomalopsis sarcophagae</name>
    <dbReference type="NCBI Taxonomy" id="543379"/>
    <lineage>
        <taxon>Eukaryota</taxon>
        <taxon>Metazoa</taxon>
        <taxon>Ecdysozoa</taxon>
        <taxon>Arthropoda</taxon>
        <taxon>Hexapoda</taxon>
        <taxon>Insecta</taxon>
        <taxon>Pterygota</taxon>
        <taxon>Neoptera</taxon>
        <taxon>Endopterygota</taxon>
        <taxon>Hymenoptera</taxon>
        <taxon>Apocrita</taxon>
        <taxon>Proctotrupomorpha</taxon>
        <taxon>Chalcidoidea</taxon>
        <taxon>Pteromalidae</taxon>
        <taxon>Pteromalinae</taxon>
        <taxon>Trichomalopsis</taxon>
    </lineage>
</organism>
<gene>
    <name evidence="1" type="ORF">TSAR_010193</name>
</gene>
<evidence type="ECO:0000313" key="2">
    <source>
        <dbReference type="Proteomes" id="UP000215335"/>
    </source>
</evidence>
<dbReference type="Proteomes" id="UP000215335">
    <property type="component" value="Unassembled WGS sequence"/>
</dbReference>